<dbReference type="InterPro" id="IPR004713">
    <property type="entry name" value="CaH_exchang"/>
</dbReference>
<evidence type="ECO:0000313" key="14">
    <source>
        <dbReference type="Ensembl" id="ENSSAUP00010053012.1"/>
    </source>
</evidence>
<dbReference type="Gene3D" id="1.20.1420.30">
    <property type="entry name" value="NCX, central ion-binding region"/>
    <property type="match status" value="1"/>
</dbReference>
<evidence type="ECO:0000313" key="15">
    <source>
        <dbReference type="Proteomes" id="UP000472265"/>
    </source>
</evidence>
<reference evidence="14" key="3">
    <citation type="submission" date="2025-09" db="UniProtKB">
        <authorList>
            <consortium name="Ensembl"/>
        </authorList>
    </citation>
    <scope>IDENTIFICATION</scope>
</reference>
<dbReference type="PANTHER" id="PTHR31503">
    <property type="entry name" value="VACUOLAR CALCIUM ION TRANSPORTER"/>
    <property type="match status" value="1"/>
</dbReference>
<feature type="transmembrane region" description="Helical" evidence="11">
    <location>
        <begin position="263"/>
        <end position="289"/>
    </location>
</feature>
<feature type="transmembrane region" description="Helical" evidence="11">
    <location>
        <begin position="554"/>
        <end position="574"/>
    </location>
</feature>
<proteinExistence type="predicted"/>
<evidence type="ECO:0000256" key="10">
    <source>
        <dbReference type="SAM" id="MobiDB-lite"/>
    </source>
</evidence>
<dbReference type="FunFam" id="1.20.1420.30:FF:000014">
    <property type="entry name" value="Cation/H+ exchanger protein 2"/>
    <property type="match status" value="1"/>
</dbReference>
<keyword evidence="6 11" id="KW-0812">Transmembrane</keyword>
<feature type="transmembrane region" description="Helical" evidence="11">
    <location>
        <begin position="484"/>
        <end position="504"/>
    </location>
</feature>
<keyword evidence="4" id="KW-0597">Phosphoprotein</keyword>
<evidence type="ECO:0000256" key="5">
    <source>
        <dbReference type="ARBA" id="ARBA00022568"/>
    </source>
</evidence>
<gene>
    <name evidence="14" type="primary">cax2</name>
</gene>
<keyword evidence="7 11" id="KW-1133">Transmembrane helix</keyword>
<feature type="transmembrane region" description="Helical" evidence="11">
    <location>
        <begin position="707"/>
        <end position="724"/>
    </location>
</feature>
<organism evidence="14 15">
    <name type="scientific">Sparus aurata</name>
    <name type="common">Gilthead sea bream</name>
    <dbReference type="NCBI Taxonomy" id="8175"/>
    <lineage>
        <taxon>Eukaryota</taxon>
        <taxon>Metazoa</taxon>
        <taxon>Chordata</taxon>
        <taxon>Craniata</taxon>
        <taxon>Vertebrata</taxon>
        <taxon>Euteleostomi</taxon>
        <taxon>Actinopterygii</taxon>
        <taxon>Neopterygii</taxon>
        <taxon>Teleostei</taxon>
        <taxon>Neoteleostei</taxon>
        <taxon>Acanthomorphata</taxon>
        <taxon>Eupercaria</taxon>
        <taxon>Spariformes</taxon>
        <taxon>Sparidae</taxon>
        <taxon>Sparus</taxon>
    </lineage>
</organism>
<evidence type="ECO:0000259" key="12">
    <source>
        <dbReference type="Pfam" id="PF01699"/>
    </source>
</evidence>
<feature type="transmembrane region" description="Helical" evidence="11">
    <location>
        <begin position="673"/>
        <end position="695"/>
    </location>
</feature>
<evidence type="ECO:0000259" key="13">
    <source>
        <dbReference type="Pfam" id="PF03733"/>
    </source>
</evidence>
<dbReference type="InterPro" id="IPR044880">
    <property type="entry name" value="NCX_ion-bd_dom_sf"/>
</dbReference>
<accession>A0A671XRS6</accession>
<feature type="domain" description="Sodium/calcium exchanger membrane region" evidence="12">
    <location>
        <begin position="382"/>
        <end position="497"/>
    </location>
</feature>
<feature type="domain" description="Sodium/calcium exchanger membrane region" evidence="12">
    <location>
        <begin position="605"/>
        <end position="735"/>
    </location>
</feature>
<sequence>MSLSSTQSSDTSSRRRRPAEYTQDSPWESDPLAGHYQEQIHDRLHGGPQPISTGTSHPSICPALCTTKCTSSHTCPSHHACDDSWVEIQSKRTIRAENEVEANKLVNNYRFGFRKWKSHVTERPFEVRSEVVKELYSELNVIKPHSGRLITCGNLAYVFLFGWWVSLMYFLVGMLMFITISGIPYGMLCWKLSCYFLWPFGKSIHEIGNTLRRCCEQAPDCDCNVEGTEENSPVLLPSPTEVVVPEWPGRPLRTPYWHRFSTYVWLLLGYPPLVVIHSLACFLSWILVFTIPVSKMNARTLGVILLLAPEDVSVSTCSQRKPQGYETRALLCCYHAVNWYYYKYTVDGINVFAVNLLPLVIFAMIIGYIDRENQYASSEVKFAIAIGSIIPLSYYIGMGIASISAQSNFAVGAVVNASFGSITELTFYITALLKGHHANNKCLQEVVKAALTGTLLGCILFIPGICMIIGGLRHSEQTFNSRSTGVSSALLFISVGGVFAPTLFSKAYGNLVCDACTNSTGGNSTSNSSGPFVCHNCHYDLNNGTLFHNHVEPLVYTVSALLPVAYIIGLTFTLKTHSHIYDIHVGEEQVTSHHGAVVHWSRWRSLVILIMATVLTSACADLVTENIQPILNQPNISQYFIGVTALAMVPEIPEMVNGIQFALQNNISLSLEVGICIAVQVCMLQIPILVLFNAFYDVGFVLLFSDLHLWASIFSVILVNYIFMDGKSDYFQGKFSVLQNIKFKRFSKMTRLLKPFFLSLNYKCNWENIAEFNKIICIFWSRSFNSFPLVRRKQTNVASGLSEQPNRLQEESLGASECYDYKPLTLTKINMTILYSDYYFLSCFSFQAQLWWLSTLFYWLCITSLHLQQAADTFQQHFGPHLIPLPR</sequence>
<dbReference type="AlphaFoldDB" id="A0A671XRS6"/>
<keyword evidence="5" id="KW-0106">Calcium</keyword>
<evidence type="ECO:0000256" key="9">
    <source>
        <dbReference type="ARBA" id="ARBA00023136"/>
    </source>
</evidence>
<evidence type="ECO:0000256" key="8">
    <source>
        <dbReference type="ARBA" id="ARBA00023065"/>
    </source>
</evidence>
<reference evidence="14" key="1">
    <citation type="submission" date="2021-04" db="EMBL/GenBank/DDBJ databases">
        <authorList>
            <consortium name="Wellcome Sanger Institute Data Sharing"/>
        </authorList>
    </citation>
    <scope>NUCLEOTIDE SEQUENCE [LARGE SCALE GENOMIC DNA]</scope>
</reference>
<dbReference type="Pfam" id="PF01699">
    <property type="entry name" value="Na_Ca_ex"/>
    <property type="match status" value="2"/>
</dbReference>
<dbReference type="InterPro" id="IPR004837">
    <property type="entry name" value="NaCa_Exmemb"/>
</dbReference>
<evidence type="ECO:0000256" key="2">
    <source>
        <dbReference type="ARBA" id="ARBA00022448"/>
    </source>
</evidence>
<name>A0A671XRS6_SPAAU</name>
<dbReference type="GO" id="GO:0015369">
    <property type="term" value="F:calcium:proton antiporter activity"/>
    <property type="evidence" value="ECO:0007669"/>
    <property type="project" value="TreeGrafter"/>
</dbReference>
<evidence type="ECO:0000256" key="3">
    <source>
        <dbReference type="ARBA" id="ARBA00022449"/>
    </source>
</evidence>
<dbReference type="PANTHER" id="PTHR31503:SF10">
    <property type="entry name" value="VNX1 PROTEIN"/>
    <property type="match status" value="1"/>
</dbReference>
<dbReference type="GeneTree" id="ENSGT00390000016897"/>
<keyword evidence="2" id="KW-0813">Transport</keyword>
<evidence type="ECO:0000256" key="7">
    <source>
        <dbReference type="ARBA" id="ARBA00022989"/>
    </source>
</evidence>
<feature type="transmembrane region" description="Helical" evidence="11">
    <location>
        <begin position="409"/>
        <end position="429"/>
    </location>
</feature>
<dbReference type="Ensembl" id="ENSSAUT00010055726.1">
    <property type="protein sequence ID" value="ENSSAUP00010053012.1"/>
    <property type="gene ID" value="ENSSAUG00010021954.1"/>
</dbReference>
<feature type="transmembrane region" description="Helical" evidence="11">
    <location>
        <begin position="155"/>
        <end position="178"/>
    </location>
</feature>
<dbReference type="Pfam" id="PF03733">
    <property type="entry name" value="YccF"/>
    <property type="match status" value="1"/>
</dbReference>
<keyword evidence="9 11" id="KW-0472">Membrane</keyword>
<feature type="region of interest" description="Disordered" evidence="10">
    <location>
        <begin position="1"/>
        <end position="32"/>
    </location>
</feature>
<protein>
    <submittedName>
        <fullName evidence="14">Cation/H+ exchanger protein 2</fullName>
    </submittedName>
</protein>
<comment type="subcellular location">
    <subcellularLocation>
        <location evidence="1">Endomembrane system</location>
        <topology evidence="1">Multi-pass membrane protein</topology>
    </subcellularLocation>
</comment>
<dbReference type="GO" id="GO:0005774">
    <property type="term" value="C:vacuolar membrane"/>
    <property type="evidence" value="ECO:0007669"/>
    <property type="project" value="UniProtKB-ARBA"/>
</dbReference>
<feature type="compositionally biased region" description="Low complexity" evidence="10">
    <location>
        <begin position="1"/>
        <end position="11"/>
    </location>
</feature>
<keyword evidence="15" id="KW-1185">Reference proteome</keyword>
<feature type="transmembrane region" description="Helical" evidence="11">
    <location>
        <begin position="380"/>
        <end position="397"/>
    </location>
</feature>
<feature type="transmembrane region" description="Helical" evidence="11">
    <location>
        <begin position="838"/>
        <end position="860"/>
    </location>
</feature>
<keyword evidence="3" id="KW-0050">Antiport</keyword>
<evidence type="ECO:0000256" key="1">
    <source>
        <dbReference type="ARBA" id="ARBA00004127"/>
    </source>
</evidence>
<evidence type="ECO:0000256" key="6">
    <source>
        <dbReference type="ARBA" id="ARBA00022692"/>
    </source>
</evidence>
<feature type="domain" description="Inner membrane component" evidence="13">
    <location>
        <begin position="152"/>
        <end position="202"/>
    </location>
</feature>
<keyword evidence="5" id="KW-0109">Calcium transport</keyword>
<dbReference type="GO" id="GO:0006874">
    <property type="term" value="P:intracellular calcium ion homeostasis"/>
    <property type="evidence" value="ECO:0007669"/>
    <property type="project" value="TreeGrafter"/>
</dbReference>
<dbReference type="Proteomes" id="UP000472265">
    <property type="component" value="Chromosome 8"/>
</dbReference>
<feature type="transmembrane region" description="Helical" evidence="11">
    <location>
        <begin position="449"/>
        <end position="472"/>
    </location>
</feature>
<keyword evidence="8" id="KW-0406">Ion transport</keyword>
<evidence type="ECO:0000256" key="4">
    <source>
        <dbReference type="ARBA" id="ARBA00022553"/>
    </source>
</evidence>
<reference evidence="14" key="2">
    <citation type="submission" date="2025-08" db="UniProtKB">
        <authorList>
            <consortium name="Ensembl"/>
        </authorList>
    </citation>
    <scope>IDENTIFICATION</scope>
</reference>
<dbReference type="InterPro" id="IPR005185">
    <property type="entry name" value="YccF"/>
</dbReference>
<dbReference type="OMA" id="LVCFVSW"/>
<dbReference type="InParanoid" id="A0A671XRS6"/>
<evidence type="ECO:0000256" key="11">
    <source>
        <dbReference type="SAM" id="Phobius"/>
    </source>
</evidence>
<dbReference type="GO" id="GO:0012505">
    <property type="term" value="C:endomembrane system"/>
    <property type="evidence" value="ECO:0007669"/>
    <property type="project" value="UniProtKB-SubCell"/>
</dbReference>
<feature type="transmembrane region" description="Helical" evidence="11">
    <location>
        <begin position="349"/>
        <end position="368"/>
    </location>
</feature>